<evidence type="ECO:0000256" key="1">
    <source>
        <dbReference type="SAM" id="MobiDB-lite"/>
    </source>
</evidence>
<proteinExistence type="predicted"/>
<evidence type="ECO:0000313" key="4">
    <source>
        <dbReference type="Proteomes" id="UP000235786"/>
    </source>
</evidence>
<feature type="domain" description="ASX DEUBAD" evidence="2">
    <location>
        <begin position="154"/>
        <end position="213"/>
    </location>
</feature>
<feature type="compositionally biased region" description="Basic and acidic residues" evidence="1">
    <location>
        <begin position="58"/>
        <end position="75"/>
    </location>
</feature>
<gene>
    <name evidence="3" type="ORF">L207DRAFT_291696</name>
</gene>
<dbReference type="EMBL" id="KZ613942">
    <property type="protein sequence ID" value="PMD43182.1"/>
    <property type="molecule type" value="Genomic_DNA"/>
</dbReference>
<protein>
    <recommendedName>
        <fullName evidence="2">ASX DEUBAD domain-containing protein</fullName>
    </recommendedName>
</protein>
<dbReference type="Proteomes" id="UP000235786">
    <property type="component" value="Unassembled WGS sequence"/>
</dbReference>
<name>A0A2J6RXF0_HYAVF</name>
<sequence>MPNTLDCPSFLHLRFLNSSEPDPARPATNGDLTEPTGILNLSTCTPRSYIPTPFNSPIRRDPRQAARVGDTDGKPSTRLRGGGPTKRSAGSPNVAPGKKAKVVLNHRPNKKERMLDDPEAVIADGNSLLYSDVDLAAVLQHPIAMNALAGSAASDQLNSLSEDAVRRAIAEFVENGKKGYNDPDFISQCLEARDRRATGEFDEYIESQFQSTWIEGGQDEIDELSAGV</sequence>
<feature type="region of interest" description="Disordered" evidence="1">
    <location>
        <begin position="18"/>
        <end position="100"/>
    </location>
</feature>
<dbReference type="STRING" id="1149755.A0A2J6RXF0"/>
<evidence type="ECO:0000313" key="3">
    <source>
        <dbReference type="EMBL" id="PMD43182.1"/>
    </source>
</evidence>
<dbReference type="AlphaFoldDB" id="A0A2J6RXF0"/>
<dbReference type="OrthoDB" id="2289918at2759"/>
<dbReference type="InterPro" id="IPR028020">
    <property type="entry name" value="ASX_DEUBAD_dom"/>
</dbReference>
<organism evidence="3 4">
    <name type="scientific">Hyaloscypha variabilis (strain UAMH 11265 / GT02V1 / F)</name>
    <name type="common">Meliniomyces variabilis</name>
    <dbReference type="NCBI Taxonomy" id="1149755"/>
    <lineage>
        <taxon>Eukaryota</taxon>
        <taxon>Fungi</taxon>
        <taxon>Dikarya</taxon>
        <taxon>Ascomycota</taxon>
        <taxon>Pezizomycotina</taxon>
        <taxon>Leotiomycetes</taxon>
        <taxon>Helotiales</taxon>
        <taxon>Hyaloscyphaceae</taxon>
        <taxon>Hyaloscypha</taxon>
        <taxon>Hyaloscypha variabilis</taxon>
    </lineage>
</organism>
<evidence type="ECO:0000259" key="2">
    <source>
        <dbReference type="Pfam" id="PF13919"/>
    </source>
</evidence>
<keyword evidence="4" id="KW-1185">Reference proteome</keyword>
<accession>A0A2J6RXF0</accession>
<reference evidence="3 4" key="1">
    <citation type="submission" date="2016-04" db="EMBL/GenBank/DDBJ databases">
        <title>A degradative enzymes factory behind the ericoid mycorrhizal symbiosis.</title>
        <authorList>
            <consortium name="DOE Joint Genome Institute"/>
            <person name="Martino E."/>
            <person name="Morin E."/>
            <person name="Grelet G."/>
            <person name="Kuo A."/>
            <person name="Kohler A."/>
            <person name="Daghino S."/>
            <person name="Barry K."/>
            <person name="Choi C."/>
            <person name="Cichocki N."/>
            <person name="Clum A."/>
            <person name="Copeland A."/>
            <person name="Hainaut M."/>
            <person name="Haridas S."/>
            <person name="Labutti K."/>
            <person name="Lindquist E."/>
            <person name="Lipzen A."/>
            <person name="Khouja H.-R."/>
            <person name="Murat C."/>
            <person name="Ohm R."/>
            <person name="Olson A."/>
            <person name="Spatafora J."/>
            <person name="Veneault-Fourrey C."/>
            <person name="Henrissat B."/>
            <person name="Grigoriev I."/>
            <person name="Martin F."/>
            <person name="Perotto S."/>
        </authorList>
    </citation>
    <scope>NUCLEOTIDE SEQUENCE [LARGE SCALE GENOMIC DNA]</scope>
    <source>
        <strain evidence="3 4">F</strain>
    </source>
</reference>
<dbReference type="Pfam" id="PF13919">
    <property type="entry name" value="ASXH"/>
    <property type="match status" value="1"/>
</dbReference>